<reference evidence="1 2" key="1">
    <citation type="submission" date="2024-09" db="EMBL/GenBank/DDBJ databases">
        <title>Chromosome-scale assembly of Riccia sorocarpa.</title>
        <authorList>
            <person name="Paukszto L."/>
        </authorList>
    </citation>
    <scope>NUCLEOTIDE SEQUENCE [LARGE SCALE GENOMIC DNA]</scope>
    <source>
        <strain evidence="1">LP-2024</strain>
        <tissue evidence="1">Aerial parts of the thallus</tissue>
    </source>
</reference>
<accession>A0ABD3GEF9</accession>
<organism evidence="1 2">
    <name type="scientific">Riccia sorocarpa</name>
    <dbReference type="NCBI Taxonomy" id="122646"/>
    <lineage>
        <taxon>Eukaryota</taxon>
        <taxon>Viridiplantae</taxon>
        <taxon>Streptophyta</taxon>
        <taxon>Embryophyta</taxon>
        <taxon>Marchantiophyta</taxon>
        <taxon>Marchantiopsida</taxon>
        <taxon>Marchantiidae</taxon>
        <taxon>Marchantiales</taxon>
        <taxon>Ricciaceae</taxon>
        <taxon>Riccia</taxon>
    </lineage>
</organism>
<sequence length="158" mass="17866">MMTSGGTIRSAATSQDLSTTRFVYFMNIIEKKSRKLLKEEVDLETEEDITEKLSDSALEIIAMVVVGCDTKDELAPSVSKFIAHANRHDTSKKPFAGHKNFTVLQKCRMLVEHSLASERISMIGRGQLKHQKIGLTYRYMSNQTFSYEVSCEVYSDIC</sequence>
<protein>
    <submittedName>
        <fullName evidence="1">Uncharacterized protein</fullName>
    </submittedName>
</protein>
<evidence type="ECO:0000313" key="2">
    <source>
        <dbReference type="Proteomes" id="UP001633002"/>
    </source>
</evidence>
<comment type="caution">
    <text evidence="1">The sequence shown here is derived from an EMBL/GenBank/DDBJ whole genome shotgun (WGS) entry which is preliminary data.</text>
</comment>
<dbReference type="EMBL" id="JBJQOH010000008">
    <property type="protein sequence ID" value="KAL3676567.1"/>
    <property type="molecule type" value="Genomic_DNA"/>
</dbReference>
<proteinExistence type="predicted"/>
<gene>
    <name evidence="1" type="ORF">R1sor_026515</name>
</gene>
<evidence type="ECO:0000313" key="1">
    <source>
        <dbReference type="EMBL" id="KAL3676567.1"/>
    </source>
</evidence>
<dbReference type="Proteomes" id="UP001633002">
    <property type="component" value="Unassembled WGS sequence"/>
</dbReference>
<name>A0ABD3GEF9_9MARC</name>
<keyword evidence="2" id="KW-1185">Reference proteome</keyword>
<dbReference type="AlphaFoldDB" id="A0ABD3GEF9"/>